<accession>A0A0F9YQN2</accession>
<protein>
    <submittedName>
        <fullName evidence="2">Uncharacterized protein</fullName>
    </submittedName>
</protein>
<evidence type="ECO:0000313" key="3">
    <source>
        <dbReference type="Proteomes" id="UP000034350"/>
    </source>
</evidence>
<comment type="caution">
    <text evidence="2">The sequence shown here is derived from an EMBL/GenBank/DDBJ whole genome shotgun (WGS) entry which is preliminary data.</text>
</comment>
<sequence length="91" mass="10564">MNTNQNIADYYDPLEDEEATLIITDIRFIVVDEPSFFRRMYNSIIEIFEDDDFLIGLFSISIIISLSFIIYLGLHLIDLIFDSGKVLPIII</sequence>
<dbReference type="AlphaFoldDB" id="A0A0F9YQN2"/>
<dbReference type="GeneID" id="36320528"/>
<dbReference type="EMBL" id="JPQZ01000041">
    <property type="protein sequence ID" value="KKO74872.1"/>
    <property type="molecule type" value="Genomic_DNA"/>
</dbReference>
<dbReference type="RefSeq" id="XP_024330614.1">
    <property type="nucleotide sequence ID" value="XM_024475582.1"/>
</dbReference>
<evidence type="ECO:0000256" key="1">
    <source>
        <dbReference type="SAM" id="Phobius"/>
    </source>
</evidence>
<dbReference type="VEuPathDB" id="MicrosporidiaDB:AAJ76_4100019463"/>
<proteinExistence type="predicted"/>
<evidence type="ECO:0000313" key="2">
    <source>
        <dbReference type="EMBL" id="KKO74872.1"/>
    </source>
</evidence>
<gene>
    <name evidence="2" type="ORF">AAJ76_4100019463</name>
</gene>
<feature type="transmembrane region" description="Helical" evidence="1">
    <location>
        <begin position="53"/>
        <end position="74"/>
    </location>
</feature>
<keyword evidence="1" id="KW-1133">Transmembrane helix</keyword>
<keyword evidence="1" id="KW-0812">Transmembrane</keyword>
<dbReference type="Proteomes" id="UP000034350">
    <property type="component" value="Unassembled WGS sequence"/>
</dbReference>
<reference evidence="2 3" key="1">
    <citation type="journal article" date="2015" name="Environ. Microbiol.">
        <title>Genome analyses suggest the presence of polyploidy and recent human-driven expansions in eight global populations of the honeybee pathogen Nosema ceranae.</title>
        <authorList>
            <person name="Pelin A."/>
            <person name="Selman M."/>
            <person name="Aris-Brosou S."/>
            <person name="Farinelli L."/>
            <person name="Corradi N."/>
        </authorList>
    </citation>
    <scope>NUCLEOTIDE SEQUENCE [LARGE SCALE GENOMIC DNA]</scope>
    <source>
        <strain evidence="2 3">PA08 1199</strain>
    </source>
</reference>
<dbReference type="VEuPathDB" id="MicrosporidiaDB:G9O61_00g007250"/>
<organism evidence="2 3">
    <name type="scientific">Vairimorpha ceranae</name>
    <dbReference type="NCBI Taxonomy" id="40302"/>
    <lineage>
        <taxon>Eukaryota</taxon>
        <taxon>Fungi</taxon>
        <taxon>Fungi incertae sedis</taxon>
        <taxon>Microsporidia</taxon>
        <taxon>Nosematidae</taxon>
        <taxon>Vairimorpha</taxon>
    </lineage>
</organism>
<keyword evidence="3" id="KW-1185">Reference proteome</keyword>
<name>A0A0F9YQN2_9MICR</name>
<keyword evidence="1" id="KW-0472">Membrane</keyword>